<sequence>MNHARNDEPAAPAHLPCDAAAAERTLVMGILNVTPDSFSDGGEHYTANDALAHAQRMIAQGADIIDVGGESTRPGAVRISVEEELRRILPVIEGLAETGITISVDTMNAATARAAVAAGAHIINDVSGMSVSDEMIQTVAELGVPYILMHARGTSTTMDALAAYPRGTVTEVLDELAALRDRLVAAGVHGENIILDPGLGFAKGGMQDWELLAALGQLHALGHRVLIAGSRKRFLANALNAADAARTKTQNPAAGANTAPDQMPPARAPEDRDAASAALSALVAAQGVWGFGCTMCPHGGCRDRSEYFTHCYPHQTDLKLCTSIHIS</sequence>
<keyword evidence="9 10" id="KW-0289">Folate biosynthesis</keyword>
<evidence type="ECO:0000256" key="10">
    <source>
        <dbReference type="RuleBase" id="RU361205"/>
    </source>
</evidence>
<evidence type="ECO:0000313" key="13">
    <source>
        <dbReference type="EMBL" id="BAV87009.1"/>
    </source>
</evidence>
<evidence type="ECO:0000313" key="14">
    <source>
        <dbReference type="Proteomes" id="UP000250241"/>
    </source>
</evidence>
<comment type="function">
    <text evidence="10">Catalyzes the condensation of para-aminobenzoate (pABA) with 6-hydroxymethyl-7,8-dihydropterin diphosphate (DHPt-PP) to form 7,8-dihydropteroate (H2Pte), the immediate precursor of folate derivatives.</text>
</comment>
<keyword evidence="14" id="KW-1185">Reference proteome</keyword>
<dbReference type="Gene3D" id="3.20.20.20">
    <property type="entry name" value="Dihydropteroate synthase-like"/>
    <property type="match status" value="1"/>
</dbReference>
<evidence type="ECO:0000256" key="7">
    <source>
        <dbReference type="ARBA" id="ARBA00022723"/>
    </source>
</evidence>
<evidence type="ECO:0000256" key="8">
    <source>
        <dbReference type="ARBA" id="ARBA00022842"/>
    </source>
</evidence>
<name>A0A2Z5R289_9MICC</name>
<evidence type="ECO:0000256" key="5">
    <source>
        <dbReference type="ARBA" id="ARBA00012458"/>
    </source>
</evidence>
<proteinExistence type="inferred from homology"/>
<dbReference type="GO" id="GO:0046654">
    <property type="term" value="P:tetrahydrofolate biosynthetic process"/>
    <property type="evidence" value="ECO:0007669"/>
    <property type="project" value="UniProtKB-UniPathway"/>
</dbReference>
<comment type="catalytic activity">
    <reaction evidence="1">
        <text>(7,8-dihydropterin-6-yl)methyl diphosphate + 4-aminobenzoate = 7,8-dihydropteroate + diphosphate</text>
        <dbReference type="Rhea" id="RHEA:19949"/>
        <dbReference type="ChEBI" id="CHEBI:17836"/>
        <dbReference type="ChEBI" id="CHEBI:17839"/>
        <dbReference type="ChEBI" id="CHEBI:33019"/>
        <dbReference type="ChEBI" id="CHEBI:72950"/>
        <dbReference type="EC" id="2.5.1.15"/>
    </reaction>
</comment>
<keyword evidence="6 10" id="KW-0808">Transferase</keyword>
<keyword evidence="8 10" id="KW-0460">Magnesium</keyword>
<dbReference type="GO" id="GO:0004156">
    <property type="term" value="F:dihydropteroate synthase activity"/>
    <property type="evidence" value="ECO:0007669"/>
    <property type="project" value="UniProtKB-EC"/>
</dbReference>
<dbReference type="EC" id="2.5.1.15" evidence="5 10"/>
<evidence type="ECO:0000256" key="11">
    <source>
        <dbReference type="SAM" id="MobiDB-lite"/>
    </source>
</evidence>
<dbReference type="KEGG" id="raj:RA11412_0710"/>
<evidence type="ECO:0000256" key="9">
    <source>
        <dbReference type="ARBA" id="ARBA00022909"/>
    </source>
</evidence>
<comment type="pathway">
    <text evidence="3 10">Cofactor biosynthesis; tetrahydrofolate biosynthesis; 7,8-dihydrofolate from 2-amino-4-hydroxy-6-hydroxymethyl-7,8-dihydropteridine diphosphate and 4-aminobenzoate: step 1/2.</text>
</comment>
<dbReference type="Proteomes" id="UP000250241">
    <property type="component" value="Chromosome"/>
</dbReference>
<dbReference type="GO" id="GO:0005829">
    <property type="term" value="C:cytosol"/>
    <property type="evidence" value="ECO:0007669"/>
    <property type="project" value="TreeGrafter"/>
</dbReference>
<dbReference type="EMBL" id="AP017895">
    <property type="protein sequence ID" value="BAV87009.1"/>
    <property type="molecule type" value="Genomic_DNA"/>
</dbReference>
<dbReference type="NCBIfam" id="TIGR01496">
    <property type="entry name" value="DHPS"/>
    <property type="match status" value="1"/>
</dbReference>
<comment type="cofactor">
    <cofactor evidence="2 10">
        <name>Mg(2+)</name>
        <dbReference type="ChEBI" id="CHEBI:18420"/>
    </cofactor>
</comment>
<evidence type="ECO:0000256" key="4">
    <source>
        <dbReference type="ARBA" id="ARBA00009503"/>
    </source>
</evidence>
<dbReference type="GO" id="GO:0046872">
    <property type="term" value="F:metal ion binding"/>
    <property type="evidence" value="ECO:0007669"/>
    <property type="project" value="UniProtKB-KW"/>
</dbReference>
<dbReference type="InterPro" id="IPR000489">
    <property type="entry name" value="Pterin-binding_dom"/>
</dbReference>
<gene>
    <name evidence="13" type="ORF">RA11412_0710</name>
</gene>
<feature type="domain" description="Pterin-binding" evidence="12">
    <location>
        <begin position="25"/>
        <end position="280"/>
    </location>
</feature>
<dbReference type="UniPathway" id="UPA00077">
    <property type="reaction ID" value="UER00156"/>
</dbReference>
<reference evidence="13 14" key="1">
    <citation type="submission" date="2016-10" db="EMBL/GenBank/DDBJ databases">
        <title>Genome sequence of Rothia aeria strain JCM11412.</title>
        <authorList>
            <person name="Nambu T."/>
        </authorList>
    </citation>
    <scope>NUCLEOTIDE SEQUENCE [LARGE SCALE GENOMIC DNA]</scope>
    <source>
        <strain evidence="13 14">JCM 11412</strain>
    </source>
</reference>
<dbReference type="CDD" id="cd00739">
    <property type="entry name" value="DHPS"/>
    <property type="match status" value="1"/>
</dbReference>
<evidence type="ECO:0000256" key="1">
    <source>
        <dbReference type="ARBA" id="ARBA00000012"/>
    </source>
</evidence>
<dbReference type="InterPro" id="IPR006390">
    <property type="entry name" value="DHP_synth_dom"/>
</dbReference>
<dbReference type="PROSITE" id="PS00793">
    <property type="entry name" value="DHPS_2"/>
    <property type="match status" value="1"/>
</dbReference>
<dbReference type="PANTHER" id="PTHR20941:SF1">
    <property type="entry name" value="FOLIC ACID SYNTHESIS PROTEIN FOL1"/>
    <property type="match status" value="1"/>
</dbReference>
<evidence type="ECO:0000259" key="12">
    <source>
        <dbReference type="PROSITE" id="PS50972"/>
    </source>
</evidence>
<dbReference type="Pfam" id="PF00809">
    <property type="entry name" value="Pterin_bind"/>
    <property type="match status" value="1"/>
</dbReference>
<organism evidence="13 14">
    <name type="scientific">Rothia aeria</name>
    <dbReference type="NCBI Taxonomy" id="172042"/>
    <lineage>
        <taxon>Bacteria</taxon>
        <taxon>Bacillati</taxon>
        <taxon>Actinomycetota</taxon>
        <taxon>Actinomycetes</taxon>
        <taxon>Micrococcales</taxon>
        <taxon>Micrococcaceae</taxon>
        <taxon>Rothia</taxon>
    </lineage>
</organism>
<dbReference type="PROSITE" id="PS00792">
    <property type="entry name" value="DHPS_1"/>
    <property type="match status" value="1"/>
</dbReference>
<dbReference type="InterPro" id="IPR045031">
    <property type="entry name" value="DHP_synth-like"/>
</dbReference>
<dbReference type="AlphaFoldDB" id="A0A2Z5R289"/>
<dbReference type="InterPro" id="IPR011005">
    <property type="entry name" value="Dihydropteroate_synth-like_sf"/>
</dbReference>
<protein>
    <recommendedName>
        <fullName evidence="5 10">Dihydropteroate synthase</fullName>
        <shortName evidence="10">DHPS</shortName>
        <ecNumber evidence="5 10">2.5.1.15</ecNumber>
    </recommendedName>
    <alternativeName>
        <fullName evidence="10">Dihydropteroate pyrophosphorylase</fullName>
    </alternativeName>
</protein>
<dbReference type="SUPFAM" id="SSF51717">
    <property type="entry name" value="Dihydropteroate synthetase-like"/>
    <property type="match status" value="1"/>
</dbReference>
<evidence type="ECO:0000256" key="3">
    <source>
        <dbReference type="ARBA" id="ARBA00004763"/>
    </source>
</evidence>
<dbReference type="PROSITE" id="PS50972">
    <property type="entry name" value="PTERIN_BINDING"/>
    <property type="match status" value="1"/>
</dbReference>
<dbReference type="PANTHER" id="PTHR20941">
    <property type="entry name" value="FOLATE SYNTHESIS PROTEINS"/>
    <property type="match status" value="1"/>
</dbReference>
<accession>A0A2Z5R289</accession>
<keyword evidence="7 10" id="KW-0479">Metal-binding</keyword>
<evidence type="ECO:0000256" key="6">
    <source>
        <dbReference type="ARBA" id="ARBA00022679"/>
    </source>
</evidence>
<comment type="similarity">
    <text evidence="4 10">Belongs to the DHPS family.</text>
</comment>
<evidence type="ECO:0000256" key="2">
    <source>
        <dbReference type="ARBA" id="ARBA00001946"/>
    </source>
</evidence>
<feature type="region of interest" description="Disordered" evidence="11">
    <location>
        <begin position="246"/>
        <end position="271"/>
    </location>
</feature>
<dbReference type="GO" id="GO:0046656">
    <property type="term" value="P:folic acid biosynthetic process"/>
    <property type="evidence" value="ECO:0007669"/>
    <property type="project" value="UniProtKB-KW"/>
</dbReference>